<dbReference type="PANTHER" id="PTHR35395:SF1">
    <property type="entry name" value="DUF6536 DOMAIN-CONTAINING PROTEIN"/>
    <property type="match status" value="1"/>
</dbReference>
<keyword evidence="1" id="KW-1133">Transmembrane helix</keyword>
<proteinExistence type="predicted"/>
<dbReference type="Proteomes" id="UP001301958">
    <property type="component" value="Unassembled WGS sequence"/>
</dbReference>
<dbReference type="EMBL" id="MU865341">
    <property type="protein sequence ID" value="KAK4226844.1"/>
    <property type="molecule type" value="Genomic_DNA"/>
</dbReference>
<keyword evidence="1" id="KW-0472">Membrane</keyword>
<feature type="transmembrane region" description="Helical" evidence="1">
    <location>
        <begin position="20"/>
        <end position="48"/>
    </location>
</feature>
<evidence type="ECO:0000313" key="3">
    <source>
        <dbReference type="EMBL" id="KAK4226844.1"/>
    </source>
</evidence>
<reference evidence="3" key="1">
    <citation type="journal article" date="2023" name="Mol. Phylogenet. Evol.">
        <title>Genome-scale phylogeny and comparative genomics of the fungal order Sordariales.</title>
        <authorList>
            <person name="Hensen N."/>
            <person name="Bonometti L."/>
            <person name="Westerberg I."/>
            <person name="Brannstrom I.O."/>
            <person name="Guillou S."/>
            <person name="Cros-Aarteil S."/>
            <person name="Calhoun S."/>
            <person name="Haridas S."/>
            <person name="Kuo A."/>
            <person name="Mondo S."/>
            <person name="Pangilinan J."/>
            <person name="Riley R."/>
            <person name="LaButti K."/>
            <person name="Andreopoulos B."/>
            <person name="Lipzen A."/>
            <person name="Chen C."/>
            <person name="Yan M."/>
            <person name="Daum C."/>
            <person name="Ng V."/>
            <person name="Clum A."/>
            <person name="Steindorff A."/>
            <person name="Ohm R.A."/>
            <person name="Martin F."/>
            <person name="Silar P."/>
            <person name="Natvig D.O."/>
            <person name="Lalanne C."/>
            <person name="Gautier V."/>
            <person name="Ament-Velasquez S.L."/>
            <person name="Kruys A."/>
            <person name="Hutchinson M.I."/>
            <person name="Powell A.J."/>
            <person name="Barry K."/>
            <person name="Miller A.N."/>
            <person name="Grigoriev I.V."/>
            <person name="Debuchy R."/>
            <person name="Gladieux P."/>
            <person name="Hiltunen Thoren M."/>
            <person name="Johannesson H."/>
        </authorList>
    </citation>
    <scope>NUCLEOTIDE SEQUENCE</scope>
    <source>
        <strain evidence="3">CBS 990.96</strain>
    </source>
</reference>
<feature type="domain" description="DUF6536" evidence="2">
    <location>
        <begin position="18"/>
        <end position="167"/>
    </location>
</feature>
<name>A0AAN7BNZ3_9PEZI</name>
<gene>
    <name evidence="3" type="ORF">QBC38DRAFT_216294</name>
</gene>
<keyword evidence="4" id="KW-1185">Reference proteome</keyword>
<protein>
    <recommendedName>
        <fullName evidence="2">DUF6536 domain-containing protein</fullName>
    </recommendedName>
</protein>
<evidence type="ECO:0000256" key="1">
    <source>
        <dbReference type="SAM" id="Phobius"/>
    </source>
</evidence>
<organism evidence="3 4">
    <name type="scientific">Podospora fimiseda</name>
    <dbReference type="NCBI Taxonomy" id="252190"/>
    <lineage>
        <taxon>Eukaryota</taxon>
        <taxon>Fungi</taxon>
        <taxon>Dikarya</taxon>
        <taxon>Ascomycota</taxon>
        <taxon>Pezizomycotina</taxon>
        <taxon>Sordariomycetes</taxon>
        <taxon>Sordariomycetidae</taxon>
        <taxon>Sordariales</taxon>
        <taxon>Podosporaceae</taxon>
        <taxon>Podospora</taxon>
    </lineage>
</organism>
<feature type="transmembrane region" description="Helical" evidence="1">
    <location>
        <begin position="132"/>
        <end position="152"/>
    </location>
</feature>
<dbReference type="AlphaFoldDB" id="A0AAN7BNZ3"/>
<evidence type="ECO:0000259" key="2">
    <source>
        <dbReference type="Pfam" id="PF20163"/>
    </source>
</evidence>
<sequence>MARYKLISQKSPLSQQPWKISVLAFSCFAFVVFLVNFAYSICVTIFAAKQKTLVAMVTELQCSSVKAIDKIIHVLINLLSTVLVSGSSYTMRCIMGPTRQLVDQTHGGGLCVDIGVPRIRNFRNLCFKDKMFWLLLLTSSLPLNMFYNSAIYSSKAANSSYYALSVPEWYVESLSNETMNAIPANLPVWPLLEAYKGDKLAKLDAYTCLDTYGNLL</sequence>
<dbReference type="InterPro" id="IPR046623">
    <property type="entry name" value="DUF6536"/>
</dbReference>
<reference evidence="3" key="2">
    <citation type="submission" date="2023-05" db="EMBL/GenBank/DDBJ databases">
        <authorList>
            <consortium name="Lawrence Berkeley National Laboratory"/>
            <person name="Steindorff A."/>
            <person name="Hensen N."/>
            <person name="Bonometti L."/>
            <person name="Westerberg I."/>
            <person name="Brannstrom I.O."/>
            <person name="Guillou S."/>
            <person name="Cros-Aarteil S."/>
            <person name="Calhoun S."/>
            <person name="Haridas S."/>
            <person name="Kuo A."/>
            <person name="Mondo S."/>
            <person name="Pangilinan J."/>
            <person name="Riley R."/>
            <person name="Labutti K."/>
            <person name="Andreopoulos B."/>
            <person name="Lipzen A."/>
            <person name="Chen C."/>
            <person name="Yanf M."/>
            <person name="Daum C."/>
            <person name="Ng V."/>
            <person name="Clum A."/>
            <person name="Ohm R."/>
            <person name="Martin F."/>
            <person name="Silar P."/>
            <person name="Natvig D."/>
            <person name="Lalanne C."/>
            <person name="Gautier V."/>
            <person name="Ament-Velasquez S.L."/>
            <person name="Kruys A."/>
            <person name="Hutchinson M.I."/>
            <person name="Powell A.J."/>
            <person name="Barry K."/>
            <person name="Miller A.N."/>
            <person name="Grigoriev I.V."/>
            <person name="Debuchy R."/>
            <person name="Gladieux P."/>
            <person name="Thoren M.H."/>
            <person name="Johannesson H."/>
        </authorList>
    </citation>
    <scope>NUCLEOTIDE SEQUENCE</scope>
    <source>
        <strain evidence="3">CBS 990.96</strain>
    </source>
</reference>
<evidence type="ECO:0000313" key="4">
    <source>
        <dbReference type="Proteomes" id="UP001301958"/>
    </source>
</evidence>
<dbReference type="PANTHER" id="PTHR35395">
    <property type="entry name" value="DUF6536 DOMAIN-CONTAINING PROTEIN"/>
    <property type="match status" value="1"/>
</dbReference>
<keyword evidence="1" id="KW-0812">Transmembrane</keyword>
<dbReference type="Pfam" id="PF20163">
    <property type="entry name" value="DUF6536"/>
    <property type="match status" value="1"/>
</dbReference>
<accession>A0AAN7BNZ3</accession>
<comment type="caution">
    <text evidence="3">The sequence shown here is derived from an EMBL/GenBank/DDBJ whole genome shotgun (WGS) entry which is preliminary data.</text>
</comment>